<dbReference type="Proteomes" id="UP001589750">
    <property type="component" value="Unassembled WGS sequence"/>
</dbReference>
<protein>
    <submittedName>
        <fullName evidence="2">SAF domain-containing protein</fullName>
    </submittedName>
</protein>
<sequence>MPLDLSRPAALLGVVRRQVLRRRRLLAAVLTAVAVASGLAATTRGPTASVPVVVAAHDLPAGEVLDADDLTTVAFAPASVPEGRVDRPAEVSGRVLAAPLTRGAPLTEVALVGPAMTGNRSDLRAVPVRLPDAGAVALLRVGDQIDVVATDPQTGHTATVAEAAVVLALPAADPATGPTGLSGRLVVLGVGDAEDEPLAGAGAREVLTFSWSRR</sequence>
<dbReference type="RefSeq" id="WP_140008105.1">
    <property type="nucleotide sequence ID" value="NZ_JBHMDG010000008.1"/>
</dbReference>
<dbReference type="Pfam" id="PF08666">
    <property type="entry name" value="SAF"/>
    <property type="match status" value="1"/>
</dbReference>
<dbReference type="Gene3D" id="3.90.1210.10">
    <property type="entry name" value="Antifreeze-like/N-acetylneuraminic acid synthase C-terminal domain"/>
    <property type="match status" value="1"/>
</dbReference>
<dbReference type="InterPro" id="IPR013974">
    <property type="entry name" value="SAF"/>
</dbReference>
<accession>A0ABV5K7K2</accession>
<keyword evidence="3" id="KW-1185">Reference proteome</keyword>
<dbReference type="EMBL" id="JBHMDG010000008">
    <property type="protein sequence ID" value="MFB9312727.1"/>
    <property type="molecule type" value="Genomic_DNA"/>
</dbReference>
<proteinExistence type="predicted"/>
<organism evidence="2 3">
    <name type="scientific">Nocardioides plantarum</name>
    <dbReference type="NCBI Taxonomy" id="29299"/>
    <lineage>
        <taxon>Bacteria</taxon>
        <taxon>Bacillati</taxon>
        <taxon>Actinomycetota</taxon>
        <taxon>Actinomycetes</taxon>
        <taxon>Propionibacteriales</taxon>
        <taxon>Nocardioidaceae</taxon>
        <taxon>Nocardioides</taxon>
    </lineage>
</organism>
<name>A0ABV5K7K2_9ACTN</name>
<evidence type="ECO:0000259" key="1">
    <source>
        <dbReference type="SMART" id="SM00858"/>
    </source>
</evidence>
<dbReference type="CDD" id="cd11614">
    <property type="entry name" value="SAF_CpaB_FlgA_like"/>
    <property type="match status" value="1"/>
</dbReference>
<comment type="caution">
    <text evidence="2">The sequence shown here is derived from an EMBL/GenBank/DDBJ whole genome shotgun (WGS) entry which is preliminary data.</text>
</comment>
<evidence type="ECO:0000313" key="2">
    <source>
        <dbReference type="EMBL" id="MFB9312727.1"/>
    </source>
</evidence>
<evidence type="ECO:0000313" key="3">
    <source>
        <dbReference type="Proteomes" id="UP001589750"/>
    </source>
</evidence>
<feature type="domain" description="SAF" evidence="1">
    <location>
        <begin position="50"/>
        <end position="112"/>
    </location>
</feature>
<reference evidence="2 3" key="1">
    <citation type="submission" date="2024-09" db="EMBL/GenBank/DDBJ databases">
        <authorList>
            <person name="Sun Q."/>
            <person name="Mori K."/>
        </authorList>
    </citation>
    <scope>NUCLEOTIDE SEQUENCE [LARGE SCALE GENOMIC DNA]</scope>
    <source>
        <strain evidence="2 3">JCM 9626</strain>
    </source>
</reference>
<gene>
    <name evidence="2" type="ORF">ACFFRI_06690</name>
</gene>
<dbReference type="SMART" id="SM00858">
    <property type="entry name" value="SAF"/>
    <property type="match status" value="1"/>
</dbReference>